<evidence type="ECO:0000256" key="1">
    <source>
        <dbReference type="SAM" id="SignalP"/>
    </source>
</evidence>
<keyword evidence="1" id="KW-0732">Signal</keyword>
<gene>
    <name evidence="2" type="ORF">ACFPIB_13285</name>
</gene>
<dbReference type="RefSeq" id="WP_378017953.1">
    <property type="nucleotide sequence ID" value="NZ_JBHSKT010000008.1"/>
</dbReference>
<proteinExistence type="predicted"/>
<reference evidence="3" key="1">
    <citation type="journal article" date="2019" name="Int. J. Syst. Evol. Microbiol.">
        <title>The Global Catalogue of Microorganisms (GCM) 10K type strain sequencing project: providing services to taxonomists for standard genome sequencing and annotation.</title>
        <authorList>
            <consortium name="The Broad Institute Genomics Platform"/>
            <consortium name="The Broad Institute Genome Sequencing Center for Infectious Disease"/>
            <person name="Wu L."/>
            <person name="Ma J."/>
        </authorList>
    </citation>
    <scope>NUCLEOTIDE SEQUENCE [LARGE SCALE GENOMIC DNA]</scope>
    <source>
        <strain evidence="3">KACC 12602</strain>
    </source>
</reference>
<feature type="signal peptide" evidence="1">
    <location>
        <begin position="1"/>
        <end position="23"/>
    </location>
</feature>
<evidence type="ECO:0008006" key="4">
    <source>
        <dbReference type="Google" id="ProtNLM"/>
    </source>
</evidence>
<feature type="chain" id="PRO_5045613934" description="Outer membrane protein beta-barrel domain-containing protein" evidence="1">
    <location>
        <begin position="24"/>
        <end position="200"/>
    </location>
</feature>
<organism evidence="2 3">
    <name type="scientific">Adhaeribacter terreus</name>
    <dbReference type="NCBI Taxonomy" id="529703"/>
    <lineage>
        <taxon>Bacteria</taxon>
        <taxon>Pseudomonadati</taxon>
        <taxon>Bacteroidota</taxon>
        <taxon>Cytophagia</taxon>
        <taxon>Cytophagales</taxon>
        <taxon>Hymenobacteraceae</taxon>
        <taxon>Adhaeribacter</taxon>
    </lineage>
</organism>
<dbReference type="EMBL" id="JBHSKT010000008">
    <property type="protein sequence ID" value="MFC5271591.1"/>
    <property type="molecule type" value="Genomic_DNA"/>
</dbReference>
<evidence type="ECO:0000313" key="2">
    <source>
        <dbReference type="EMBL" id="MFC5271591.1"/>
    </source>
</evidence>
<protein>
    <recommendedName>
        <fullName evidence="4">Outer membrane protein beta-barrel domain-containing protein</fullName>
    </recommendedName>
</protein>
<keyword evidence="3" id="KW-1185">Reference proteome</keyword>
<comment type="caution">
    <text evidence="2">The sequence shown here is derived from an EMBL/GenBank/DDBJ whole genome shotgun (WGS) entry which is preliminary data.</text>
</comment>
<dbReference type="Proteomes" id="UP001596161">
    <property type="component" value="Unassembled WGS sequence"/>
</dbReference>
<sequence length="200" mass="23201">MHFKQIFRRSFFAALLFSLSTLAFGQSAGTIGLGVKAGDPTGLSAKFYRPSSAIEVVVGRPYYFSGHYHNDGYYRDYFYKNKKYKHYRYHYYEVGNPVALQIHFLKSKSTKAAKELKWYLGAGPQLRTNKVNYYYYDDHNIYIHDRHTNIDLGLDGVFGLEYTFSDMPISIFTDINLFMELVDEVNLELQGGIGVRYNLK</sequence>
<name>A0ABW0EEF5_9BACT</name>
<evidence type="ECO:0000313" key="3">
    <source>
        <dbReference type="Proteomes" id="UP001596161"/>
    </source>
</evidence>
<accession>A0ABW0EEF5</accession>